<dbReference type="Gramene" id="OPUNC08G09430.1">
    <property type="protein sequence ID" value="OPUNC08G09430.1"/>
    <property type="gene ID" value="OPUNC08G09430"/>
</dbReference>
<dbReference type="eggNOG" id="KOG0778">
    <property type="taxonomic scope" value="Eukaryota"/>
</dbReference>
<organism evidence="1">
    <name type="scientific">Oryza punctata</name>
    <name type="common">Red rice</name>
    <dbReference type="NCBI Taxonomy" id="4537"/>
    <lineage>
        <taxon>Eukaryota</taxon>
        <taxon>Viridiplantae</taxon>
        <taxon>Streptophyta</taxon>
        <taxon>Embryophyta</taxon>
        <taxon>Tracheophyta</taxon>
        <taxon>Spermatophyta</taxon>
        <taxon>Magnoliopsida</taxon>
        <taxon>Liliopsida</taxon>
        <taxon>Poales</taxon>
        <taxon>Poaceae</taxon>
        <taxon>BOP clade</taxon>
        <taxon>Oryzoideae</taxon>
        <taxon>Oryzeae</taxon>
        <taxon>Oryzinae</taxon>
        <taxon>Oryza</taxon>
    </lineage>
</organism>
<dbReference type="EnsemblPlants" id="OPUNC08G09430.1">
    <property type="protein sequence ID" value="OPUNC08G09430.1"/>
    <property type="gene ID" value="OPUNC08G09430"/>
</dbReference>
<evidence type="ECO:0000313" key="2">
    <source>
        <dbReference type="Proteomes" id="UP000026962"/>
    </source>
</evidence>
<dbReference type="HOGENOM" id="CLU_580598_0_0_1"/>
<name>A0A0E0LTN2_ORYPU</name>
<reference evidence="1" key="1">
    <citation type="submission" date="2015-04" db="UniProtKB">
        <authorList>
            <consortium name="EnsemblPlants"/>
        </authorList>
    </citation>
    <scope>IDENTIFICATION</scope>
</reference>
<dbReference type="AlphaFoldDB" id="A0A0E0LTN2"/>
<proteinExistence type="predicted"/>
<reference evidence="1" key="2">
    <citation type="submission" date="2018-05" db="EMBL/GenBank/DDBJ databases">
        <title>OpunRS2 (Oryza punctata Reference Sequence Version 2).</title>
        <authorList>
            <person name="Zhang J."/>
            <person name="Kudrna D."/>
            <person name="Lee S."/>
            <person name="Talag J."/>
            <person name="Welchert J."/>
            <person name="Wing R.A."/>
        </authorList>
    </citation>
    <scope>NUCLEOTIDE SEQUENCE [LARGE SCALE GENOMIC DNA]</scope>
</reference>
<sequence>MKKLEDDQKKFMRDHGFESFLSLSDFKVHVRLVEWVMQKIIRIFVSIDTVVIVFDKLLTQQILGLRDGNTPVKLSGSNEAVKEIKSFYHGHLNNNRLGTGACEKLLLLLHKKEKFIRTFMIYLFGTILCPATRNYVNMDYFHSLVDISKLIDYDWSTHVVSSLMREVKKYQSFSRNQREIAYMYHLEMPTTGLKLRNMQYNTPRICHVTNGDFEYAAFVDRSRMSLSYVTYGSRSFCPRDQIPYLNQSNADAKGIKADVPEVAGAEDVGDVGGDDIGIGDVALGSTSLDEWIRMSASSSQGTQKHNIKWRKETESTLDVFKKCMMDLHTKRTGKMISEISNALHARDAVAGNGNVDANPTNTTHDDAPQDVAFEALSKDTSGGTDNVRSSPSSLGFIMARRSGSLDTTSILKDGWIPCFTQVFRNAMKARDEMNNEVMACWIEMFNEECREESKMQSNIKKICVLSFLNVC</sequence>
<evidence type="ECO:0008006" key="3">
    <source>
        <dbReference type="Google" id="ProtNLM"/>
    </source>
</evidence>
<accession>A0A0E0LTN2</accession>
<protein>
    <recommendedName>
        <fullName evidence="3">Aminotransferase-like plant mobile domain-containing protein</fullName>
    </recommendedName>
</protein>
<dbReference type="PANTHER" id="PTHR34835">
    <property type="entry name" value="OS07G0283600 PROTEIN-RELATED"/>
    <property type="match status" value="1"/>
</dbReference>
<evidence type="ECO:0000313" key="1">
    <source>
        <dbReference type="EnsemblPlants" id="OPUNC08G09430.1"/>
    </source>
</evidence>
<dbReference type="PANTHER" id="PTHR34835:SF77">
    <property type="entry name" value="OS08G0365200 PROTEIN"/>
    <property type="match status" value="1"/>
</dbReference>
<keyword evidence="2" id="KW-1185">Reference proteome</keyword>
<dbReference type="Proteomes" id="UP000026962">
    <property type="component" value="Chromosome 8"/>
</dbReference>
<dbReference type="OMA" id="GDANIPE"/>